<dbReference type="RefSeq" id="WP_126990360.1">
    <property type="nucleotide sequence ID" value="NZ_JTFC01000027.1"/>
</dbReference>
<dbReference type="InterPro" id="IPR003593">
    <property type="entry name" value="AAA+_ATPase"/>
</dbReference>
<sequence length="301" mass="33404">MNILETTQLTKTYGRNTVVHNVSLTIKRGHIYGLIGTNGAGKSTLMKMICGFTAPTSGSIRLFDDVNLRKQQQKIGSMIEAPALIEHMTAQENLRHARLLRGIPNKALETELLTLVGLPDVAHKKTKDFSLGMKQRLGIALSLVGNPDFLLLDEPVNGLDPIGVVEIRKLLKKLVEERNMTILISSHNLPELFQTATDYFIMYQGMLVQTLTHEELEKACQHYLYIESDNTAHTLTVLEDLGYEQLVVLENGGIKVLDEVALLSELSRQLIEAGALLTAFYRHGDTLENYFLSVIGGAAHV</sequence>
<dbReference type="InterPro" id="IPR027417">
    <property type="entry name" value="P-loop_NTPase"/>
</dbReference>
<proteinExistence type="inferred from homology"/>
<dbReference type="SUPFAM" id="SSF52540">
    <property type="entry name" value="P-loop containing nucleoside triphosphate hydrolases"/>
    <property type="match status" value="1"/>
</dbReference>
<organism evidence="6 7">
    <name type="scientific">Candidatus Kurthia intestinigallinarum</name>
    <dbReference type="NCBI Taxonomy" id="1562256"/>
    <lineage>
        <taxon>Bacteria</taxon>
        <taxon>Bacillati</taxon>
        <taxon>Bacillota</taxon>
        <taxon>Bacilli</taxon>
        <taxon>Bacillales</taxon>
        <taxon>Caryophanaceae</taxon>
        <taxon>Kurthia</taxon>
    </lineage>
</organism>
<dbReference type="InterPro" id="IPR017871">
    <property type="entry name" value="ABC_transporter-like_CS"/>
</dbReference>
<keyword evidence="7" id="KW-1185">Reference proteome</keyword>
<keyword evidence="4" id="KW-0067">ATP-binding</keyword>
<evidence type="ECO:0000256" key="1">
    <source>
        <dbReference type="ARBA" id="ARBA00005417"/>
    </source>
</evidence>
<dbReference type="OrthoDB" id="9804819at2"/>
<evidence type="ECO:0000256" key="2">
    <source>
        <dbReference type="ARBA" id="ARBA00022448"/>
    </source>
</evidence>
<protein>
    <recommendedName>
        <fullName evidence="5">ABC transporter domain-containing protein</fullName>
    </recommendedName>
</protein>
<name>A0A433RV51_9BACL</name>
<evidence type="ECO:0000259" key="5">
    <source>
        <dbReference type="PROSITE" id="PS50893"/>
    </source>
</evidence>
<dbReference type="PANTHER" id="PTHR43335:SF8">
    <property type="entry name" value="ABC TRANSPORTER, ATP-BINDING PROTEIN"/>
    <property type="match status" value="1"/>
</dbReference>
<dbReference type="SMART" id="SM00382">
    <property type="entry name" value="AAA"/>
    <property type="match status" value="1"/>
</dbReference>
<dbReference type="Pfam" id="PF00005">
    <property type="entry name" value="ABC_tran"/>
    <property type="match status" value="1"/>
</dbReference>
<dbReference type="PANTHER" id="PTHR43335">
    <property type="entry name" value="ABC TRANSPORTER, ATP-BINDING PROTEIN"/>
    <property type="match status" value="1"/>
</dbReference>
<keyword evidence="3" id="KW-0547">Nucleotide-binding</keyword>
<dbReference type="InterPro" id="IPR003439">
    <property type="entry name" value="ABC_transporter-like_ATP-bd"/>
</dbReference>
<evidence type="ECO:0000256" key="4">
    <source>
        <dbReference type="ARBA" id="ARBA00022840"/>
    </source>
</evidence>
<dbReference type="AlphaFoldDB" id="A0A433RV51"/>
<dbReference type="Proteomes" id="UP000288623">
    <property type="component" value="Unassembled WGS sequence"/>
</dbReference>
<dbReference type="GO" id="GO:0016887">
    <property type="term" value="F:ATP hydrolysis activity"/>
    <property type="evidence" value="ECO:0007669"/>
    <property type="project" value="InterPro"/>
</dbReference>
<dbReference type="GO" id="GO:0005524">
    <property type="term" value="F:ATP binding"/>
    <property type="evidence" value="ECO:0007669"/>
    <property type="project" value="UniProtKB-KW"/>
</dbReference>
<evidence type="ECO:0000313" key="6">
    <source>
        <dbReference type="EMBL" id="RUS57129.1"/>
    </source>
</evidence>
<comment type="similarity">
    <text evidence="1">Belongs to the ABC transporter superfamily.</text>
</comment>
<keyword evidence="2" id="KW-0813">Transport</keyword>
<evidence type="ECO:0000313" key="7">
    <source>
        <dbReference type="Proteomes" id="UP000288623"/>
    </source>
</evidence>
<feature type="domain" description="ABC transporter" evidence="5">
    <location>
        <begin position="4"/>
        <end position="229"/>
    </location>
</feature>
<dbReference type="PROSITE" id="PS00211">
    <property type="entry name" value="ABC_TRANSPORTER_1"/>
    <property type="match status" value="1"/>
</dbReference>
<evidence type="ECO:0000256" key="3">
    <source>
        <dbReference type="ARBA" id="ARBA00022741"/>
    </source>
</evidence>
<gene>
    <name evidence="6" type="ORF">QI30_07670</name>
</gene>
<dbReference type="PROSITE" id="PS50893">
    <property type="entry name" value="ABC_TRANSPORTER_2"/>
    <property type="match status" value="1"/>
</dbReference>
<dbReference type="Gene3D" id="3.40.50.300">
    <property type="entry name" value="P-loop containing nucleotide triphosphate hydrolases"/>
    <property type="match status" value="1"/>
</dbReference>
<comment type="caution">
    <text evidence="6">The sequence shown here is derived from an EMBL/GenBank/DDBJ whole genome shotgun (WGS) entry which is preliminary data.</text>
</comment>
<accession>A0A433RV51</accession>
<reference evidence="6 7" key="1">
    <citation type="submission" date="2014-11" db="EMBL/GenBank/DDBJ databases">
        <title>Genome sequence and analysis of novel Kurthia sp.</title>
        <authorList>
            <person name="Lawson J.N."/>
            <person name="Gonzalez J.E."/>
            <person name="Rinauldi L."/>
            <person name="Xuan Z."/>
            <person name="Firman A."/>
            <person name="Shaddox L."/>
            <person name="Trudeau A."/>
            <person name="Shah S."/>
            <person name="Reiman D."/>
        </authorList>
    </citation>
    <scope>NUCLEOTIDE SEQUENCE [LARGE SCALE GENOMIC DNA]</scope>
    <source>
        <strain evidence="6 7">3B1D</strain>
    </source>
</reference>
<dbReference type="EMBL" id="JTFC01000027">
    <property type="protein sequence ID" value="RUS57129.1"/>
    <property type="molecule type" value="Genomic_DNA"/>
</dbReference>